<protein>
    <submittedName>
        <fullName evidence="2">Uncharacterized protein</fullName>
    </submittedName>
</protein>
<gene>
    <name evidence="2" type="ORF">B0J12DRAFT_61277</name>
</gene>
<evidence type="ECO:0000313" key="2">
    <source>
        <dbReference type="EMBL" id="KAH7052032.1"/>
    </source>
</evidence>
<accession>A0ABQ8GCG4</accession>
<feature type="transmembrane region" description="Helical" evidence="1">
    <location>
        <begin position="60"/>
        <end position="85"/>
    </location>
</feature>
<sequence length="101" mass="11436">MHSQLPERPELLFMHSAHAGSWTLFIVFLFRVFAFSRCLPGWSIGWSTRDGRLRSRVARWGLCVFVYVVPFFSGSVGVAFFYLLIGWGGEECEMLVISGVG</sequence>
<evidence type="ECO:0000313" key="3">
    <source>
        <dbReference type="Proteomes" id="UP000774617"/>
    </source>
</evidence>
<evidence type="ECO:0000256" key="1">
    <source>
        <dbReference type="SAM" id="Phobius"/>
    </source>
</evidence>
<comment type="caution">
    <text evidence="2">The sequence shown here is derived from an EMBL/GenBank/DDBJ whole genome shotgun (WGS) entry which is preliminary data.</text>
</comment>
<dbReference type="Proteomes" id="UP000774617">
    <property type="component" value="Unassembled WGS sequence"/>
</dbReference>
<reference evidence="2 3" key="1">
    <citation type="journal article" date="2021" name="Nat. Commun.">
        <title>Genetic determinants of endophytism in the Arabidopsis root mycobiome.</title>
        <authorList>
            <person name="Mesny F."/>
            <person name="Miyauchi S."/>
            <person name="Thiergart T."/>
            <person name="Pickel B."/>
            <person name="Atanasova L."/>
            <person name="Karlsson M."/>
            <person name="Huettel B."/>
            <person name="Barry K.W."/>
            <person name="Haridas S."/>
            <person name="Chen C."/>
            <person name="Bauer D."/>
            <person name="Andreopoulos W."/>
            <person name="Pangilinan J."/>
            <person name="LaButti K."/>
            <person name="Riley R."/>
            <person name="Lipzen A."/>
            <person name="Clum A."/>
            <person name="Drula E."/>
            <person name="Henrissat B."/>
            <person name="Kohler A."/>
            <person name="Grigoriev I.V."/>
            <person name="Martin F.M."/>
            <person name="Hacquard S."/>
        </authorList>
    </citation>
    <scope>NUCLEOTIDE SEQUENCE [LARGE SCALE GENOMIC DNA]</scope>
    <source>
        <strain evidence="2 3">MPI-SDFR-AT-0080</strain>
    </source>
</reference>
<keyword evidence="1" id="KW-0812">Transmembrane</keyword>
<feature type="transmembrane region" description="Helical" evidence="1">
    <location>
        <begin position="20"/>
        <end position="39"/>
    </location>
</feature>
<dbReference type="EMBL" id="JAGTJR010000011">
    <property type="protein sequence ID" value="KAH7052032.1"/>
    <property type="molecule type" value="Genomic_DNA"/>
</dbReference>
<keyword evidence="1" id="KW-1133">Transmembrane helix</keyword>
<organism evidence="2 3">
    <name type="scientific">Macrophomina phaseolina</name>
    <dbReference type="NCBI Taxonomy" id="35725"/>
    <lineage>
        <taxon>Eukaryota</taxon>
        <taxon>Fungi</taxon>
        <taxon>Dikarya</taxon>
        <taxon>Ascomycota</taxon>
        <taxon>Pezizomycotina</taxon>
        <taxon>Dothideomycetes</taxon>
        <taxon>Dothideomycetes incertae sedis</taxon>
        <taxon>Botryosphaeriales</taxon>
        <taxon>Botryosphaeriaceae</taxon>
        <taxon>Macrophomina</taxon>
    </lineage>
</organism>
<proteinExistence type="predicted"/>
<name>A0ABQ8GCG4_9PEZI</name>
<keyword evidence="3" id="KW-1185">Reference proteome</keyword>
<keyword evidence="1" id="KW-0472">Membrane</keyword>